<dbReference type="PANTHER" id="PTHR23084:SF263">
    <property type="entry name" value="MORN REPEAT-CONTAINING PROTEIN 1"/>
    <property type="match status" value="1"/>
</dbReference>
<dbReference type="SUPFAM" id="SSF81383">
    <property type="entry name" value="F-box domain"/>
    <property type="match status" value="1"/>
</dbReference>
<name>A0A2U7UFK2_9VIRU</name>
<dbReference type="PROSITE" id="PS50181">
    <property type="entry name" value="FBOX"/>
    <property type="match status" value="1"/>
</dbReference>
<feature type="domain" description="F-box" evidence="3">
    <location>
        <begin position="20"/>
        <end position="66"/>
    </location>
</feature>
<dbReference type="EMBL" id="MG011691">
    <property type="protein sequence ID" value="AVK77268.1"/>
    <property type="molecule type" value="Genomic_DNA"/>
</dbReference>
<gene>
    <name evidence="4" type="ORF">pmac_cds_580</name>
</gene>
<evidence type="ECO:0000256" key="2">
    <source>
        <dbReference type="SAM" id="MobiDB-lite"/>
    </source>
</evidence>
<protein>
    <submittedName>
        <fullName evidence="4">F-box domain containing protein</fullName>
    </submittedName>
</protein>
<organism evidence="4">
    <name type="scientific">Pandoravirus macleodensis</name>
    <dbReference type="NCBI Taxonomy" id="2107707"/>
    <lineage>
        <taxon>Viruses</taxon>
        <taxon>Pandoravirus</taxon>
    </lineage>
</organism>
<proteinExistence type="predicted"/>
<dbReference type="InterPro" id="IPR001810">
    <property type="entry name" value="F-box_dom"/>
</dbReference>
<dbReference type="SMART" id="SM00698">
    <property type="entry name" value="MORN"/>
    <property type="match status" value="3"/>
</dbReference>
<dbReference type="RefSeq" id="YP_009481264.1">
    <property type="nucleotide sequence ID" value="NC_037665.1"/>
</dbReference>
<evidence type="ECO:0000313" key="4">
    <source>
        <dbReference type="EMBL" id="AVK77268.1"/>
    </source>
</evidence>
<dbReference type="PANTHER" id="PTHR23084">
    <property type="entry name" value="PHOSPHATIDYLINOSITOL-4-PHOSPHATE 5-KINASE RELATED"/>
    <property type="match status" value="1"/>
</dbReference>
<sequence>MRKRLCVREPVGEDASATQGGLFALLPDELIIEVMSFCEPRSLSRLACASMRLASLAADSSLWRRLYLYTFPPCTRSGLACLADAIDAWHFAPEDGGVDGLDHGPAAGDMRLDDRRQCATDDATCWSDGPTCALDGDTTDRQSTHTKDTIQSMHLSRWWNLRCARLTRLAAERVTGTRATPAHVGCRHVPPSLVRARGYRWAYAMAALMPLVRKTRHDADHAHRIVHRGSPDGLAVQCEVCLAPGRPCGSVTWRWGRFADCFLSGLGTEAATLASPFDQDARQYHNQDNGQGNDSVDSAASHGNHGSRGTNKYGGPLLGATTVIAGFWVDGVPHATHARRGADGEIVIGTASDSGGFEPSQPDLMDEDRTAAFAVPNMAAARDQDGDRDDDDDDIYTIASTTACAHTPTVIYYALGTLSNSAWSYEGERLGGRRQGYGVLSCEALPAPTYEGDWRADAWHGRGTLKGRDGATVFEGRFVRGRPCGRGVLYLCDGLCVEASWHALSDGTIAPRHIGHIVYANGDRVLCDWGRPKAGSHAVGADPVTVRGFRFADGAATHTQKEGRDDPALAVFAGREVGAEWGPWPTECAAEPTVVDVLTVLGPLPLQSGGDPGFCERAWRVTLPAVFWPPMRHPLETLFARYVDEDRIGWRGCRARAPRFLDTPDPCAP</sequence>
<reference evidence="4" key="1">
    <citation type="journal article" date="2018" name="Nat. Commun.">
        <title>Diversity and evolution of the emerging Pandoraviridae family.</title>
        <authorList>
            <person name="Legendre M."/>
            <person name="Fabre E."/>
            <person name="Poirot O."/>
            <person name="Jeudy S."/>
            <person name="Lartigue A."/>
            <person name="Alempic J.M."/>
            <person name="Beucher L."/>
            <person name="Philippe N."/>
            <person name="Bertaux L."/>
            <person name="Christo-Foroux E."/>
            <person name="Labadie K."/>
            <person name="Coute Y."/>
            <person name="Abergel C."/>
            <person name="Claverie J.M."/>
        </authorList>
    </citation>
    <scope>NUCLEOTIDE SEQUENCE [LARGE SCALE GENOMIC DNA]</scope>
    <source>
        <strain evidence="4">Macleodensis</strain>
    </source>
</reference>
<dbReference type="KEGG" id="vg:36841723"/>
<feature type="region of interest" description="Disordered" evidence="2">
    <location>
        <begin position="282"/>
        <end position="313"/>
    </location>
</feature>
<dbReference type="SUPFAM" id="SSF82185">
    <property type="entry name" value="Histone H3 K4-specific methyltransferase SET7/9 N-terminal domain"/>
    <property type="match status" value="1"/>
</dbReference>
<accession>A0A2U7UFK2</accession>
<keyword evidence="1" id="KW-0677">Repeat</keyword>
<dbReference type="InterPro" id="IPR003409">
    <property type="entry name" value="MORN"/>
</dbReference>
<dbReference type="Pfam" id="PF12937">
    <property type="entry name" value="F-box-like"/>
    <property type="match status" value="1"/>
</dbReference>
<dbReference type="GeneID" id="36841723"/>
<evidence type="ECO:0000259" key="3">
    <source>
        <dbReference type="PROSITE" id="PS50181"/>
    </source>
</evidence>
<dbReference type="Proteomes" id="UP000249758">
    <property type="component" value="Segment"/>
</dbReference>
<dbReference type="Gene3D" id="1.20.1280.50">
    <property type="match status" value="1"/>
</dbReference>
<feature type="compositionally biased region" description="Polar residues" evidence="2">
    <location>
        <begin position="286"/>
        <end position="298"/>
    </location>
</feature>
<dbReference type="Pfam" id="PF02493">
    <property type="entry name" value="MORN"/>
    <property type="match status" value="3"/>
</dbReference>
<dbReference type="SMART" id="SM00256">
    <property type="entry name" value="FBOX"/>
    <property type="match status" value="1"/>
</dbReference>
<evidence type="ECO:0000256" key="1">
    <source>
        <dbReference type="ARBA" id="ARBA00022737"/>
    </source>
</evidence>
<dbReference type="InterPro" id="IPR036047">
    <property type="entry name" value="F-box-like_dom_sf"/>
</dbReference>